<dbReference type="EMBL" id="MU118155">
    <property type="protein sequence ID" value="KAF9644179.1"/>
    <property type="molecule type" value="Genomic_DNA"/>
</dbReference>
<evidence type="ECO:0000313" key="1">
    <source>
        <dbReference type="EMBL" id="KAF9644179.1"/>
    </source>
</evidence>
<comment type="caution">
    <text evidence="1">The sequence shown here is derived from an EMBL/GenBank/DDBJ whole genome shotgun (WGS) entry which is preliminary data.</text>
</comment>
<keyword evidence="2" id="KW-1185">Reference proteome</keyword>
<reference evidence="1" key="1">
    <citation type="submission" date="2019-10" db="EMBL/GenBank/DDBJ databases">
        <authorList>
            <consortium name="DOE Joint Genome Institute"/>
            <person name="Kuo A."/>
            <person name="Miyauchi S."/>
            <person name="Kiss E."/>
            <person name="Drula E."/>
            <person name="Kohler A."/>
            <person name="Sanchez-Garcia M."/>
            <person name="Andreopoulos B."/>
            <person name="Barry K.W."/>
            <person name="Bonito G."/>
            <person name="Buee M."/>
            <person name="Carver A."/>
            <person name="Chen C."/>
            <person name="Cichocki N."/>
            <person name="Clum A."/>
            <person name="Culley D."/>
            <person name="Crous P.W."/>
            <person name="Fauchery L."/>
            <person name="Girlanda M."/>
            <person name="Hayes R."/>
            <person name="Keri Z."/>
            <person name="Labutti K."/>
            <person name="Lipzen A."/>
            <person name="Lombard V."/>
            <person name="Magnuson J."/>
            <person name="Maillard F."/>
            <person name="Morin E."/>
            <person name="Murat C."/>
            <person name="Nolan M."/>
            <person name="Ohm R."/>
            <person name="Pangilinan J."/>
            <person name="Pereira M."/>
            <person name="Perotto S."/>
            <person name="Peter M."/>
            <person name="Riley R."/>
            <person name="Sitrit Y."/>
            <person name="Stielow B."/>
            <person name="Szollosi G."/>
            <person name="Zifcakova L."/>
            <person name="Stursova M."/>
            <person name="Spatafora J.W."/>
            <person name="Tedersoo L."/>
            <person name="Vaario L.-M."/>
            <person name="Yamada A."/>
            <person name="Yan M."/>
            <person name="Wang P."/>
            <person name="Xu J."/>
            <person name="Bruns T."/>
            <person name="Baldrian P."/>
            <person name="Vilgalys R."/>
            <person name="Henrissat B."/>
            <person name="Grigoriev I.V."/>
            <person name="Hibbett D."/>
            <person name="Nagy L.G."/>
            <person name="Martin F.M."/>
        </authorList>
    </citation>
    <scope>NUCLEOTIDE SEQUENCE</scope>
    <source>
        <strain evidence="1">P2</strain>
    </source>
</reference>
<accession>A0ACB6Z3T3</accession>
<gene>
    <name evidence="1" type="ORF">BDM02DRAFT_3215296</name>
</gene>
<dbReference type="Proteomes" id="UP000886501">
    <property type="component" value="Unassembled WGS sequence"/>
</dbReference>
<evidence type="ECO:0000313" key="2">
    <source>
        <dbReference type="Proteomes" id="UP000886501"/>
    </source>
</evidence>
<reference evidence="1" key="2">
    <citation type="journal article" date="2020" name="Nat. Commun.">
        <title>Large-scale genome sequencing of mycorrhizal fungi provides insights into the early evolution of symbiotic traits.</title>
        <authorList>
            <person name="Miyauchi S."/>
            <person name="Kiss E."/>
            <person name="Kuo A."/>
            <person name="Drula E."/>
            <person name="Kohler A."/>
            <person name="Sanchez-Garcia M."/>
            <person name="Morin E."/>
            <person name="Andreopoulos B."/>
            <person name="Barry K.W."/>
            <person name="Bonito G."/>
            <person name="Buee M."/>
            <person name="Carver A."/>
            <person name="Chen C."/>
            <person name="Cichocki N."/>
            <person name="Clum A."/>
            <person name="Culley D."/>
            <person name="Crous P.W."/>
            <person name="Fauchery L."/>
            <person name="Girlanda M."/>
            <person name="Hayes R.D."/>
            <person name="Keri Z."/>
            <person name="LaButti K."/>
            <person name="Lipzen A."/>
            <person name="Lombard V."/>
            <person name="Magnuson J."/>
            <person name="Maillard F."/>
            <person name="Murat C."/>
            <person name="Nolan M."/>
            <person name="Ohm R.A."/>
            <person name="Pangilinan J."/>
            <person name="Pereira M.F."/>
            <person name="Perotto S."/>
            <person name="Peter M."/>
            <person name="Pfister S."/>
            <person name="Riley R."/>
            <person name="Sitrit Y."/>
            <person name="Stielow J.B."/>
            <person name="Szollosi G."/>
            <person name="Zifcakova L."/>
            <person name="Stursova M."/>
            <person name="Spatafora J.W."/>
            <person name="Tedersoo L."/>
            <person name="Vaario L.M."/>
            <person name="Yamada A."/>
            <person name="Yan M."/>
            <person name="Wang P."/>
            <person name="Xu J."/>
            <person name="Bruns T."/>
            <person name="Baldrian P."/>
            <person name="Vilgalys R."/>
            <person name="Dunand C."/>
            <person name="Henrissat B."/>
            <person name="Grigoriev I.V."/>
            <person name="Hibbett D."/>
            <person name="Nagy L.G."/>
            <person name="Martin F.M."/>
        </authorList>
    </citation>
    <scope>NUCLEOTIDE SEQUENCE</scope>
    <source>
        <strain evidence="1">P2</strain>
    </source>
</reference>
<organism evidence="1 2">
    <name type="scientific">Thelephora ganbajun</name>
    <name type="common">Ganba fungus</name>
    <dbReference type="NCBI Taxonomy" id="370292"/>
    <lineage>
        <taxon>Eukaryota</taxon>
        <taxon>Fungi</taxon>
        <taxon>Dikarya</taxon>
        <taxon>Basidiomycota</taxon>
        <taxon>Agaricomycotina</taxon>
        <taxon>Agaricomycetes</taxon>
        <taxon>Thelephorales</taxon>
        <taxon>Thelephoraceae</taxon>
        <taxon>Thelephora</taxon>
    </lineage>
</organism>
<protein>
    <submittedName>
        <fullName evidence="1">Uncharacterized protein</fullName>
    </submittedName>
</protein>
<proteinExistence type="predicted"/>
<name>A0ACB6Z3T3_THEGA</name>
<sequence length="408" mass="44564">MRRETTEQKPQLSVGETIEHAKRAFALKKYEQAVDYYATALELKTQELGEDSPESADLYLSYGKALLENAIAQSSVLGKNQPEGEGDETEGSDADKLGAFLSFSGDAEDEAVDMFAEAEKAAEEEEEEDPEAEPEDDFNAAWEVLDLARAIFEKQKDESDEAKLKLADTYMCLGDVSLETEKFDQAIRDYMTGLDLKQELLPLSSRHIAEAHYRLCLVLDMTPGQLSAAISHVEKALRSVEARLEELRVGPQQRSAPPSSASDPKGKGKGKMVASSLLKGDSVHDLSPQEIEAELKEMDELRSDLMLKIEELKMAPEGDAGASAPELAAKALDKELNAVRPATNITTETKVNDLTSIVKKKKKPLVNILEPNGAAVQPFAVVSGSGSAKRKADDDPQERDKKPKLSPS</sequence>